<keyword evidence="10" id="KW-1185">Reference proteome</keyword>
<keyword evidence="4 8" id="KW-0812">Transmembrane</keyword>
<evidence type="ECO:0000313" key="10">
    <source>
        <dbReference type="Proteomes" id="UP001189429"/>
    </source>
</evidence>
<evidence type="ECO:0000256" key="7">
    <source>
        <dbReference type="SAM" id="MobiDB-lite"/>
    </source>
</evidence>
<dbReference type="PANTHER" id="PTHR23517:SF3">
    <property type="entry name" value="INTEGRAL MEMBRANE TRANSPORT PROTEIN"/>
    <property type="match status" value="1"/>
</dbReference>
<evidence type="ECO:0000256" key="2">
    <source>
        <dbReference type="ARBA" id="ARBA00022448"/>
    </source>
</evidence>
<feature type="transmembrane region" description="Helical" evidence="8">
    <location>
        <begin position="182"/>
        <end position="203"/>
    </location>
</feature>
<dbReference type="InterPro" id="IPR011701">
    <property type="entry name" value="MFS"/>
</dbReference>
<feature type="compositionally biased region" description="Polar residues" evidence="7">
    <location>
        <begin position="1"/>
        <end position="14"/>
    </location>
</feature>
<accession>A0ABN9UXL9</accession>
<dbReference type="InterPro" id="IPR036259">
    <property type="entry name" value="MFS_trans_sf"/>
</dbReference>
<comment type="caution">
    <text evidence="9">The sequence shown here is derived from an EMBL/GenBank/DDBJ whole genome shotgun (WGS) entry which is preliminary data.</text>
</comment>
<evidence type="ECO:0000256" key="3">
    <source>
        <dbReference type="ARBA" id="ARBA00022475"/>
    </source>
</evidence>
<evidence type="ECO:0000256" key="6">
    <source>
        <dbReference type="ARBA" id="ARBA00023136"/>
    </source>
</evidence>
<sequence>MASDGCHTQPQSGHAVSATDDLPGEGGHLPCVDGGNVTSLAAPGREEKISADYWQVRRVPVTVHTIVALIIGITLRLVLFPQALLADRANAGRTDFLIFFGVAKASSNFVGGALADSWGRRPTALVGWILGVPLTAALLWTELVKSRIVLDVSDLLLGTMQGVTWGLNITLLMDILGPRGRGMASALSNAAGYFGSAVTAPVAAEMVKVTGDASMCIATLCCGVLLGFVLVATDTKVWHRVDVARELTAHVRADDNGKPPVWSIAQFLVRVGCGSSVQVFCLISGHTVNTTTAVVWGATVQWMKNEGGVSIRCIGFVEAWFTGLEVIAMLVSGFLSYRGLKPQRIAAVTMAIMAVGLGLLAWQASCAVVSWPTLLCCTGMLGVGVGGAYPALEAAVIEHVPEHQRASVYGAYRMWRDLGFASGGVFTRLFSNFASEVTGVCLWTLVVAFAFLCNAFCTARIAPVRGELDQGTEMPLLGC</sequence>
<feature type="transmembrane region" description="Helical" evidence="8">
    <location>
        <begin position="96"/>
        <end position="119"/>
    </location>
</feature>
<reference evidence="9" key="1">
    <citation type="submission" date="2023-10" db="EMBL/GenBank/DDBJ databases">
        <authorList>
            <person name="Chen Y."/>
            <person name="Shah S."/>
            <person name="Dougan E. K."/>
            <person name="Thang M."/>
            <person name="Chan C."/>
        </authorList>
    </citation>
    <scope>NUCLEOTIDE SEQUENCE [LARGE SCALE GENOMIC DNA]</scope>
</reference>
<evidence type="ECO:0000313" key="9">
    <source>
        <dbReference type="EMBL" id="CAK0864932.1"/>
    </source>
</evidence>
<evidence type="ECO:0000256" key="4">
    <source>
        <dbReference type="ARBA" id="ARBA00022692"/>
    </source>
</evidence>
<dbReference type="Pfam" id="PF07690">
    <property type="entry name" value="MFS_1"/>
    <property type="match status" value="2"/>
</dbReference>
<keyword evidence="5 8" id="KW-1133">Transmembrane helix</keyword>
<feature type="transmembrane region" description="Helical" evidence="8">
    <location>
        <begin position="309"/>
        <end position="333"/>
    </location>
</feature>
<protein>
    <recommendedName>
        <fullName evidence="11">Major facilitator superfamily (MFS) profile domain-containing protein</fullName>
    </recommendedName>
</protein>
<feature type="transmembrane region" description="Helical" evidence="8">
    <location>
        <begin position="345"/>
        <end position="364"/>
    </location>
</feature>
<feature type="transmembrane region" description="Helical" evidence="8">
    <location>
        <begin position="437"/>
        <end position="457"/>
    </location>
</feature>
<comment type="subcellular location">
    <subcellularLocation>
        <location evidence="1">Cell membrane</location>
        <topology evidence="1">Multi-pass membrane protein</topology>
    </subcellularLocation>
</comment>
<dbReference type="Proteomes" id="UP001189429">
    <property type="component" value="Unassembled WGS sequence"/>
</dbReference>
<proteinExistence type="predicted"/>
<evidence type="ECO:0000256" key="5">
    <source>
        <dbReference type="ARBA" id="ARBA00022989"/>
    </source>
</evidence>
<keyword evidence="2" id="KW-0813">Transport</keyword>
<keyword evidence="6 8" id="KW-0472">Membrane</keyword>
<evidence type="ECO:0000256" key="8">
    <source>
        <dbReference type="SAM" id="Phobius"/>
    </source>
</evidence>
<feature type="transmembrane region" description="Helical" evidence="8">
    <location>
        <begin position="155"/>
        <end position="176"/>
    </location>
</feature>
<keyword evidence="3" id="KW-1003">Cell membrane</keyword>
<dbReference type="SUPFAM" id="SSF103473">
    <property type="entry name" value="MFS general substrate transporter"/>
    <property type="match status" value="1"/>
</dbReference>
<feature type="region of interest" description="Disordered" evidence="7">
    <location>
        <begin position="1"/>
        <end position="21"/>
    </location>
</feature>
<evidence type="ECO:0000256" key="1">
    <source>
        <dbReference type="ARBA" id="ARBA00004651"/>
    </source>
</evidence>
<feature type="transmembrane region" description="Helical" evidence="8">
    <location>
        <begin position="215"/>
        <end position="233"/>
    </location>
</feature>
<feature type="transmembrane region" description="Helical" evidence="8">
    <location>
        <begin position="61"/>
        <end position="84"/>
    </location>
</feature>
<name>A0ABN9UXL9_9DINO</name>
<dbReference type="InterPro" id="IPR050171">
    <property type="entry name" value="MFS_Transporters"/>
</dbReference>
<dbReference type="EMBL" id="CAUYUJ010016405">
    <property type="protein sequence ID" value="CAK0864932.1"/>
    <property type="molecule type" value="Genomic_DNA"/>
</dbReference>
<gene>
    <name evidence="9" type="ORF">PCOR1329_LOCUS52628</name>
</gene>
<organism evidence="9 10">
    <name type="scientific">Prorocentrum cordatum</name>
    <dbReference type="NCBI Taxonomy" id="2364126"/>
    <lineage>
        <taxon>Eukaryota</taxon>
        <taxon>Sar</taxon>
        <taxon>Alveolata</taxon>
        <taxon>Dinophyceae</taxon>
        <taxon>Prorocentrales</taxon>
        <taxon>Prorocentraceae</taxon>
        <taxon>Prorocentrum</taxon>
    </lineage>
</organism>
<feature type="transmembrane region" description="Helical" evidence="8">
    <location>
        <begin position="125"/>
        <end position="143"/>
    </location>
</feature>
<dbReference type="Gene3D" id="1.20.1250.20">
    <property type="entry name" value="MFS general substrate transporter like domains"/>
    <property type="match status" value="2"/>
</dbReference>
<dbReference type="PANTHER" id="PTHR23517">
    <property type="entry name" value="RESISTANCE PROTEIN MDTM, PUTATIVE-RELATED-RELATED"/>
    <property type="match status" value="1"/>
</dbReference>
<evidence type="ECO:0008006" key="11">
    <source>
        <dbReference type="Google" id="ProtNLM"/>
    </source>
</evidence>